<organism evidence="1">
    <name type="scientific">Lepeophtheirus salmonis</name>
    <name type="common">Salmon louse</name>
    <name type="synonym">Caligus salmonis</name>
    <dbReference type="NCBI Taxonomy" id="72036"/>
    <lineage>
        <taxon>Eukaryota</taxon>
        <taxon>Metazoa</taxon>
        <taxon>Ecdysozoa</taxon>
        <taxon>Arthropoda</taxon>
        <taxon>Crustacea</taxon>
        <taxon>Multicrustacea</taxon>
        <taxon>Hexanauplia</taxon>
        <taxon>Copepoda</taxon>
        <taxon>Siphonostomatoida</taxon>
        <taxon>Caligidae</taxon>
        <taxon>Lepeophtheirus</taxon>
    </lineage>
</organism>
<evidence type="ECO:0000313" key="1">
    <source>
        <dbReference type="EMBL" id="CDW43719.1"/>
    </source>
</evidence>
<reference evidence="1" key="1">
    <citation type="submission" date="2014-05" db="EMBL/GenBank/DDBJ databases">
        <authorList>
            <person name="Chronopoulou M."/>
        </authorList>
    </citation>
    <scope>NUCLEOTIDE SEQUENCE</scope>
    <source>
        <tissue evidence="1">Whole organism</tissue>
    </source>
</reference>
<dbReference type="EMBL" id="HACA01026358">
    <property type="protein sequence ID" value="CDW43719.1"/>
    <property type="molecule type" value="Transcribed_RNA"/>
</dbReference>
<sequence length="12" mass="1415">MPFLIKVCDSDF</sequence>
<proteinExistence type="predicted"/>
<protein>
    <submittedName>
        <fullName evidence="1">Uncharacterized protein</fullName>
    </submittedName>
</protein>
<name>A0A0K2UZP7_LEPSM</name>
<accession>A0A0K2UZP7</accession>